<accession>A0A6M8FSC7</accession>
<dbReference type="InterPro" id="IPR004961">
    <property type="entry name" value="Lipase_chaperone"/>
</dbReference>
<dbReference type="KEGG" id="pcam:HNE05_06200"/>
<feature type="compositionally biased region" description="Low complexity" evidence="17">
    <location>
        <begin position="50"/>
        <end position="63"/>
    </location>
</feature>
<keyword evidence="8 16" id="KW-0442">Lipid degradation</keyword>
<feature type="compositionally biased region" description="Low complexity" evidence="17">
    <location>
        <begin position="32"/>
        <end position="43"/>
    </location>
</feature>
<dbReference type="GO" id="GO:0051082">
    <property type="term" value="F:unfolded protein binding"/>
    <property type="evidence" value="ECO:0007669"/>
    <property type="project" value="UniProtKB-UniRule"/>
</dbReference>
<keyword evidence="5 16" id="KW-1003">Cell membrane</keyword>
<evidence type="ECO:0000256" key="2">
    <source>
        <dbReference type="ARBA" id="ARBA00004383"/>
    </source>
</evidence>
<feature type="chain" id="PRO_5027094261" description="Lipase chaperone" evidence="18">
    <location>
        <begin position="37"/>
        <end position="342"/>
    </location>
</feature>
<evidence type="ECO:0000256" key="11">
    <source>
        <dbReference type="ARBA" id="ARBA00023136"/>
    </source>
</evidence>
<keyword evidence="11 16" id="KW-0472">Membrane</keyword>
<comment type="similarity">
    <text evidence="3 16">Belongs to the lipase chaperone family.</text>
</comment>
<keyword evidence="10 16" id="KW-0443">Lipid metabolism</keyword>
<name>A0A6M8FSC7_9GAMM</name>
<dbReference type="GO" id="GO:0005886">
    <property type="term" value="C:plasma membrane"/>
    <property type="evidence" value="ECO:0007669"/>
    <property type="project" value="UniProtKB-SubCell"/>
</dbReference>
<evidence type="ECO:0000256" key="16">
    <source>
        <dbReference type="HAMAP-Rule" id="MF_00790"/>
    </source>
</evidence>
<evidence type="ECO:0000256" key="5">
    <source>
        <dbReference type="ARBA" id="ARBA00022475"/>
    </source>
</evidence>
<reference evidence="19" key="1">
    <citation type="submission" date="2020-07" db="EMBL/GenBank/DDBJ databases">
        <title>Nitrate ammonifying Pseudomonas campi sp. nov. isolated from German agricultural grassland.</title>
        <authorList>
            <person name="Timsy T."/>
            <person name="Ulrich A."/>
            <person name="Spanner T."/>
            <person name="Foesel B."/>
            <person name="Kolb S."/>
            <person name="Horn M.A."/>
            <person name="Behrendt U."/>
        </authorList>
    </citation>
    <scope>NUCLEOTIDE SEQUENCE</scope>
    <source>
        <strain evidence="19">S1-A32-2</strain>
    </source>
</reference>
<keyword evidence="12 16" id="KW-0143">Chaperone</keyword>
<evidence type="ECO:0000256" key="7">
    <source>
        <dbReference type="ARBA" id="ARBA00022692"/>
    </source>
</evidence>
<keyword evidence="20" id="KW-1185">Reference proteome</keyword>
<dbReference type="Proteomes" id="UP000501379">
    <property type="component" value="Chromosome"/>
</dbReference>
<evidence type="ECO:0000256" key="10">
    <source>
        <dbReference type="ARBA" id="ARBA00023098"/>
    </source>
</evidence>
<comment type="subcellular location">
    <subcellularLocation>
        <location evidence="2">Cell inner membrane</location>
        <topology evidence="2">Single-pass membrane protein</topology>
        <orientation evidence="2">Periplasmic side</orientation>
    </subcellularLocation>
</comment>
<keyword evidence="9 16" id="KW-1133">Transmembrane helix</keyword>
<feature type="region of interest" description="Disordered" evidence="17">
    <location>
        <begin position="32"/>
        <end position="83"/>
    </location>
</feature>
<gene>
    <name evidence="16" type="primary">lifO</name>
    <name evidence="19" type="ORF">HNE05_06200</name>
</gene>
<dbReference type="AlphaFoldDB" id="A0A6M8FSC7"/>
<evidence type="ECO:0000256" key="17">
    <source>
        <dbReference type="SAM" id="MobiDB-lite"/>
    </source>
</evidence>
<keyword evidence="6 16" id="KW-0997">Cell inner membrane</keyword>
<evidence type="ECO:0000256" key="3">
    <source>
        <dbReference type="ARBA" id="ARBA00010358"/>
    </source>
</evidence>
<comment type="function">
    <text evidence="1 16">May be involved in the folding of the extracellular lipase during its passage through the periplasm.</text>
</comment>
<proteinExistence type="inferred from homology"/>
<dbReference type="EMBL" id="CP053697">
    <property type="protein sequence ID" value="QKE62966.1"/>
    <property type="molecule type" value="Genomic_DNA"/>
</dbReference>
<protein>
    <recommendedName>
        <fullName evidence="4 16">Lipase chaperone</fullName>
    </recommendedName>
    <alternativeName>
        <fullName evidence="16">Lipase activator protein</fullName>
    </alternativeName>
    <alternativeName>
        <fullName evidence="15 16">Lipase foldase</fullName>
    </alternativeName>
    <alternativeName>
        <fullName evidence="13 16">Lipase helper protein</fullName>
    </alternativeName>
    <alternativeName>
        <fullName evidence="14 16">Lipase modulator</fullName>
    </alternativeName>
</protein>
<keyword evidence="7 16" id="KW-0812">Transmembrane</keyword>
<keyword evidence="18" id="KW-0732">Signal</keyword>
<feature type="signal peptide" evidence="18">
    <location>
        <begin position="1"/>
        <end position="36"/>
    </location>
</feature>
<evidence type="ECO:0000256" key="15">
    <source>
        <dbReference type="ARBA" id="ARBA00033028"/>
    </source>
</evidence>
<evidence type="ECO:0000256" key="9">
    <source>
        <dbReference type="ARBA" id="ARBA00022989"/>
    </source>
</evidence>
<dbReference type="RefSeq" id="WP_173205646.1">
    <property type="nucleotide sequence ID" value="NZ_CP053697.2"/>
</dbReference>
<evidence type="ECO:0000256" key="18">
    <source>
        <dbReference type="SAM" id="SignalP"/>
    </source>
</evidence>
<evidence type="ECO:0000256" key="14">
    <source>
        <dbReference type="ARBA" id="ARBA00031542"/>
    </source>
</evidence>
<evidence type="ECO:0000313" key="20">
    <source>
        <dbReference type="Proteomes" id="UP000501379"/>
    </source>
</evidence>
<dbReference type="GO" id="GO:0016042">
    <property type="term" value="P:lipid catabolic process"/>
    <property type="evidence" value="ECO:0007669"/>
    <property type="project" value="UniProtKB-UniRule"/>
</dbReference>
<dbReference type="HAMAP" id="MF_00790">
    <property type="entry name" value="Lipase_chap"/>
    <property type="match status" value="1"/>
</dbReference>
<organism evidence="19 20">
    <name type="scientific">Aquipseudomonas campi</name>
    <dbReference type="NCBI Taxonomy" id="2731681"/>
    <lineage>
        <taxon>Bacteria</taxon>
        <taxon>Pseudomonadati</taxon>
        <taxon>Pseudomonadota</taxon>
        <taxon>Gammaproteobacteria</taxon>
        <taxon>Pseudomonadales</taxon>
        <taxon>Pseudomonadaceae</taxon>
        <taxon>Aquipseudomonas</taxon>
    </lineage>
</organism>
<dbReference type="SUPFAM" id="SSF158855">
    <property type="entry name" value="Lipase chaperone-like"/>
    <property type="match status" value="1"/>
</dbReference>
<evidence type="ECO:0000256" key="8">
    <source>
        <dbReference type="ARBA" id="ARBA00022963"/>
    </source>
</evidence>
<evidence type="ECO:0000256" key="13">
    <source>
        <dbReference type="ARBA" id="ARBA00030948"/>
    </source>
</evidence>
<sequence length="342" mass="38224">MSTRFLLSALAVAGFSALGICTTLLLSDATPPTAQAQSAPSSAIPTDPRSQQASTLNQQLQQTPAAQLSDPGPLPASLQGSHHGVQLRQNAQGQLLIEATLVKLFEFYLAGLEEEGVDKVLRRIHRELASQLQGVALDQARDLLRRYVDYRIALQVLPRHDNTLDPDTLRQRYEALNAIRQQFFSTEEYQAFFARENAEDEYMLQRLALSKQQGLSDSQQQQALSELEAQLPEDVRQARSESTRYGELYATTQAMQAEGASAEEIRLLREQTLGSEAAQRLAELDQQQAEWQQRLSDYASERDRLRAAGLSQTDLQNALSELQASRFDELERKRVQALDADL</sequence>
<evidence type="ECO:0000256" key="6">
    <source>
        <dbReference type="ARBA" id="ARBA00022519"/>
    </source>
</evidence>
<evidence type="ECO:0000256" key="12">
    <source>
        <dbReference type="ARBA" id="ARBA00023186"/>
    </source>
</evidence>
<dbReference type="GO" id="GO:0006457">
    <property type="term" value="P:protein folding"/>
    <property type="evidence" value="ECO:0007669"/>
    <property type="project" value="UniProtKB-UniRule"/>
</dbReference>
<dbReference type="Pfam" id="PF03280">
    <property type="entry name" value="Lipase_chap"/>
    <property type="match status" value="1"/>
</dbReference>
<evidence type="ECO:0000256" key="1">
    <source>
        <dbReference type="ARBA" id="ARBA00003280"/>
    </source>
</evidence>
<evidence type="ECO:0000256" key="4">
    <source>
        <dbReference type="ARBA" id="ARBA00019692"/>
    </source>
</evidence>
<evidence type="ECO:0000313" key="19">
    <source>
        <dbReference type="EMBL" id="QKE62966.1"/>
    </source>
</evidence>